<dbReference type="EMBL" id="LAZR01050234">
    <property type="protein sequence ID" value="KKK87815.1"/>
    <property type="molecule type" value="Genomic_DNA"/>
</dbReference>
<name>A0A0F8ZP95_9ZZZZ</name>
<feature type="non-terminal residue" evidence="1">
    <location>
        <position position="37"/>
    </location>
</feature>
<dbReference type="AlphaFoldDB" id="A0A0F8ZP95"/>
<evidence type="ECO:0000313" key="1">
    <source>
        <dbReference type="EMBL" id="KKK87815.1"/>
    </source>
</evidence>
<organism evidence="1">
    <name type="scientific">marine sediment metagenome</name>
    <dbReference type="NCBI Taxonomy" id="412755"/>
    <lineage>
        <taxon>unclassified sequences</taxon>
        <taxon>metagenomes</taxon>
        <taxon>ecological metagenomes</taxon>
    </lineage>
</organism>
<sequence>MKLRHVGYPVNDMKKHVTFWKSKGARIIYEATEQIQV</sequence>
<proteinExistence type="predicted"/>
<comment type="caution">
    <text evidence="1">The sequence shown here is derived from an EMBL/GenBank/DDBJ whole genome shotgun (WGS) entry which is preliminary data.</text>
</comment>
<reference evidence="1" key="1">
    <citation type="journal article" date="2015" name="Nature">
        <title>Complex archaea that bridge the gap between prokaryotes and eukaryotes.</title>
        <authorList>
            <person name="Spang A."/>
            <person name="Saw J.H."/>
            <person name="Jorgensen S.L."/>
            <person name="Zaremba-Niedzwiedzka K."/>
            <person name="Martijn J."/>
            <person name="Lind A.E."/>
            <person name="van Eijk R."/>
            <person name="Schleper C."/>
            <person name="Guy L."/>
            <person name="Ettema T.J."/>
        </authorList>
    </citation>
    <scope>NUCLEOTIDE SEQUENCE</scope>
</reference>
<protein>
    <submittedName>
        <fullName evidence="1">Uncharacterized protein</fullName>
    </submittedName>
</protein>
<accession>A0A0F8ZP95</accession>
<gene>
    <name evidence="1" type="ORF">LCGC14_2749470</name>
</gene>